<evidence type="ECO:0000313" key="2">
    <source>
        <dbReference type="EMBL" id="KCZ80527.1"/>
    </source>
</evidence>
<feature type="non-terminal residue" evidence="2">
    <location>
        <position position="463"/>
    </location>
</feature>
<dbReference type="AlphaFoldDB" id="A0A059F096"/>
<name>A0A059F096_9MICR</name>
<sequence>MDSKFKVTFLETHQSLITSRKTICIGTSLVNDIRIHLPTIKEIHVEIDLVNKTIIAHGSDVKINNVNLETRKEIPFTLEDRISIKGRELTIEEVKEDEENDNINVYPVYKQDANSSFFFSDILSSQESSNEVGTKETASADLNTEESESIGEKVLKDEKNVIDEKIKDRLEINPKHLDTHLKAEHKPPVDLKEAVIEKKIIDDLLAVNHKKQELINEVKRDVVDELKEDVLKEVQDIVKNPEIKEKLVDDIKKDVYSDQLLNKKILEKNSENIFIEQNTTVSKELNKGTLHEDSGHLSKIEDSSKIIKKVKVSLPKADFAKDLKDDQFNEGIDQSIKKDTKEIKVSKEKVDELERSLNESRNLSSIEKIEINFKDSANREDIKELKKVKIGLARNEDIKGFKEKNIDLARNEDIKGFKEQRKDIVLKDNEEMDLARNEDIGAFKEQKKDLARNEDIGGFKEQK</sequence>
<keyword evidence="1" id="KW-0175">Coiled coil</keyword>
<reference evidence="2 3" key="2">
    <citation type="submission" date="2014-03" db="EMBL/GenBank/DDBJ databases">
        <title>The Genome Sequence of Anncaliia algerae insect isolate PRA339.</title>
        <authorList>
            <consortium name="The Broad Institute Genome Sequencing Platform"/>
            <consortium name="The Broad Institute Genome Sequencing Center for Infectious Disease"/>
            <person name="Cuomo C."/>
            <person name="Becnel J."/>
            <person name="Sanscrainte N."/>
            <person name="Walker B."/>
            <person name="Young S.K."/>
            <person name="Zeng Q."/>
            <person name="Gargeya S."/>
            <person name="Fitzgerald M."/>
            <person name="Haas B."/>
            <person name="Abouelleil A."/>
            <person name="Alvarado L."/>
            <person name="Arachchi H.M."/>
            <person name="Berlin A.M."/>
            <person name="Chapman S.B."/>
            <person name="Dewar J."/>
            <person name="Goldberg J."/>
            <person name="Griggs A."/>
            <person name="Gujja S."/>
            <person name="Hansen M."/>
            <person name="Howarth C."/>
            <person name="Imamovic A."/>
            <person name="Larimer J."/>
            <person name="McCowan C."/>
            <person name="Murphy C."/>
            <person name="Neiman D."/>
            <person name="Pearson M."/>
            <person name="Priest M."/>
            <person name="Roberts A."/>
            <person name="Saif S."/>
            <person name="Shea T."/>
            <person name="Sisk P."/>
            <person name="Sykes S."/>
            <person name="Wortman J."/>
            <person name="Nusbaum C."/>
            <person name="Birren B."/>
        </authorList>
    </citation>
    <scope>NUCLEOTIDE SEQUENCE [LARGE SCALE GENOMIC DNA]</scope>
    <source>
        <strain evidence="2 3">PRA339</strain>
    </source>
</reference>
<dbReference type="EMBL" id="KK365176">
    <property type="protein sequence ID" value="KCZ80527.1"/>
    <property type="molecule type" value="Genomic_DNA"/>
</dbReference>
<feature type="coiled-coil region" evidence="1">
    <location>
        <begin position="336"/>
        <end position="363"/>
    </location>
</feature>
<gene>
    <name evidence="2" type="ORF">H312_02062</name>
</gene>
<dbReference type="HOGENOM" id="CLU_047359_0_0_1"/>
<dbReference type="Proteomes" id="UP000030655">
    <property type="component" value="Unassembled WGS sequence"/>
</dbReference>
<proteinExistence type="predicted"/>
<dbReference type="STRING" id="1288291.A0A059F096"/>
<evidence type="ECO:0000313" key="3">
    <source>
        <dbReference type="Proteomes" id="UP000030655"/>
    </source>
</evidence>
<dbReference type="VEuPathDB" id="MicrosporidiaDB:H312_02062"/>
<evidence type="ECO:0000256" key="1">
    <source>
        <dbReference type="SAM" id="Coils"/>
    </source>
</evidence>
<accession>A0A059F096</accession>
<dbReference type="OrthoDB" id="2192720at2759"/>
<keyword evidence="3" id="KW-1185">Reference proteome</keyword>
<reference evidence="3" key="1">
    <citation type="submission" date="2013-02" db="EMBL/GenBank/DDBJ databases">
        <authorList>
            <consortium name="The Broad Institute Genome Sequencing Platform"/>
            <person name="Cuomo C."/>
            <person name="Becnel J."/>
            <person name="Sanscrainte N."/>
            <person name="Walker B."/>
            <person name="Young S.K."/>
            <person name="Zeng Q."/>
            <person name="Gargeya S."/>
            <person name="Fitzgerald M."/>
            <person name="Haas B."/>
            <person name="Abouelleil A."/>
            <person name="Alvarado L."/>
            <person name="Arachchi H.M."/>
            <person name="Berlin A.M."/>
            <person name="Chapman S.B."/>
            <person name="Dewar J."/>
            <person name="Goldberg J."/>
            <person name="Griggs A."/>
            <person name="Gujja S."/>
            <person name="Hansen M."/>
            <person name="Howarth C."/>
            <person name="Imamovic A."/>
            <person name="Larimer J."/>
            <person name="McCowan C."/>
            <person name="Murphy C."/>
            <person name="Neiman D."/>
            <person name="Pearson M."/>
            <person name="Priest M."/>
            <person name="Roberts A."/>
            <person name="Saif S."/>
            <person name="Shea T."/>
            <person name="Sisk P."/>
            <person name="Sykes S."/>
            <person name="Wortman J."/>
            <person name="Nusbaum C."/>
            <person name="Birren B."/>
        </authorList>
    </citation>
    <scope>NUCLEOTIDE SEQUENCE [LARGE SCALE GENOMIC DNA]</scope>
    <source>
        <strain evidence="3">PRA339</strain>
    </source>
</reference>
<organism evidence="2 3">
    <name type="scientific">Anncaliia algerae PRA339</name>
    <dbReference type="NCBI Taxonomy" id="1288291"/>
    <lineage>
        <taxon>Eukaryota</taxon>
        <taxon>Fungi</taxon>
        <taxon>Fungi incertae sedis</taxon>
        <taxon>Microsporidia</taxon>
        <taxon>Tubulinosematoidea</taxon>
        <taxon>Tubulinosematidae</taxon>
        <taxon>Anncaliia</taxon>
    </lineage>
</organism>
<evidence type="ECO:0008006" key="4">
    <source>
        <dbReference type="Google" id="ProtNLM"/>
    </source>
</evidence>
<protein>
    <recommendedName>
        <fullName evidence="4">FHA domain-containing protein</fullName>
    </recommendedName>
</protein>